<evidence type="ECO:0000313" key="14">
    <source>
        <dbReference type="EMBL" id="SJZ99002.1"/>
    </source>
</evidence>
<keyword evidence="11 13" id="KW-0472">Membrane</keyword>
<organism evidence="14 15">
    <name type="scientific">Treponema berlinense</name>
    <dbReference type="NCBI Taxonomy" id="225004"/>
    <lineage>
        <taxon>Bacteria</taxon>
        <taxon>Pseudomonadati</taxon>
        <taxon>Spirochaetota</taxon>
        <taxon>Spirochaetia</taxon>
        <taxon>Spirochaetales</taxon>
        <taxon>Treponemataceae</taxon>
        <taxon>Treponema</taxon>
    </lineage>
</organism>
<reference evidence="14 15" key="1">
    <citation type="submission" date="2017-02" db="EMBL/GenBank/DDBJ databases">
        <authorList>
            <person name="Peterson S.W."/>
        </authorList>
    </citation>
    <scope>NUCLEOTIDE SEQUENCE [LARGE SCALE GENOMIC DNA]</scope>
    <source>
        <strain evidence="14 15">ATCC BAA-909</strain>
    </source>
</reference>
<name>A0A1T4Q5F0_9SPIR</name>
<evidence type="ECO:0000256" key="6">
    <source>
        <dbReference type="ARBA" id="ARBA00022538"/>
    </source>
</evidence>
<feature type="transmembrane region" description="Helical" evidence="13">
    <location>
        <begin position="390"/>
        <end position="420"/>
    </location>
</feature>
<dbReference type="Proteomes" id="UP000190395">
    <property type="component" value="Unassembled WGS sequence"/>
</dbReference>
<gene>
    <name evidence="14" type="ORF">SAMN02745152_01842</name>
</gene>
<dbReference type="GeneID" id="303368069"/>
<feature type="transmembrane region" description="Helical" evidence="13">
    <location>
        <begin position="183"/>
        <end position="208"/>
    </location>
</feature>
<dbReference type="GO" id="GO:0005886">
    <property type="term" value="C:plasma membrane"/>
    <property type="evidence" value="ECO:0007669"/>
    <property type="project" value="UniProtKB-SubCell"/>
</dbReference>
<dbReference type="PANTHER" id="PTHR32024">
    <property type="entry name" value="TRK SYSTEM POTASSIUM UPTAKE PROTEIN TRKG-RELATED"/>
    <property type="match status" value="1"/>
</dbReference>
<proteinExistence type="inferred from homology"/>
<dbReference type="STRING" id="225004.SAMN02745152_01842"/>
<keyword evidence="4" id="KW-1003">Cell membrane</keyword>
<feature type="transmembrane region" description="Helical" evidence="13">
    <location>
        <begin position="332"/>
        <end position="354"/>
    </location>
</feature>
<keyword evidence="3" id="KW-0813">Transport</keyword>
<keyword evidence="6" id="KW-0633">Potassium transport</keyword>
<accession>A0A1T4Q5F0</accession>
<keyword evidence="15" id="KW-1185">Reference proteome</keyword>
<keyword evidence="5" id="KW-0997">Cell inner membrane</keyword>
<feature type="binding site" evidence="12">
    <location>
        <position position="315"/>
    </location>
    <ligand>
        <name>K(+)</name>
        <dbReference type="ChEBI" id="CHEBI:29103"/>
    </ligand>
</feature>
<evidence type="ECO:0000256" key="8">
    <source>
        <dbReference type="ARBA" id="ARBA00022958"/>
    </source>
</evidence>
<evidence type="ECO:0000256" key="9">
    <source>
        <dbReference type="ARBA" id="ARBA00022989"/>
    </source>
</evidence>
<evidence type="ECO:0000256" key="12">
    <source>
        <dbReference type="PIRSR" id="PIRSR006247-1"/>
    </source>
</evidence>
<evidence type="ECO:0000256" key="3">
    <source>
        <dbReference type="ARBA" id="ARBA00022448"/>
    </source>
</evidence>
<evidence type="ECO:0000256" key="7">
    <source>
        <dbReference type="ARBA" id="ARBA00022692"/>
    </source>
</evidence>
<feature type="transmembrane region" description="Helical" evidence="13">
    <location>
        <begin position="7"/>
        <end position="32"/>
    </location>
</feature>
<feature type="binding site" evidence="12">
    <location>
        <position position="112"/>
    </location>
    <ligand>
        <name>K(+)</name>
        <dbReference type="ChEBI" id="CHEBI:29103"/>
    </ligand>
</feature>
<evidence type="ECO:0000256" key="4">
    <source>
        <dbReference type="ARBA" id="ARBA00022475"/>
    </source>
</evidence>
<evidence type="ECO:0000256" key="13">
    <source>
        <dbReference type="SAM" id="Phobius"/>
    </source>
</evidence>
<evidence type="ECO:0000256" key="5">
    <source>
        <dbReference type="ARBA" id="ARBA00022519"/>
    </source>
</evidence>
<feature type="transmembrane region" description="Helical" evidence="13">
    <location>
        <begin position="70"/>
        <end position="96"/>
    </location>
</feature>
<evidence type="ECO:0000256" key="10">
    <source>
        <dbReference type="ARBA" id="ARBA00023065"/>
    </source>
</evidence>
<feature type="transmembrane region" description="Helical" evidence="13">
    <location>
        <begin position="228"/>
        <end position="261"/>
    </location>
</feature>
<dbReference type="PIRSF" id="PIRSF006247">
    <property type="entry name" value="TrkH"/>
    <property type="match status" value="1"/>
</dbReference>
<dbReference type="EMBL" id="FUXC01000012">
    <property type="protein sequence ID" value="SJZ99002.1"/>
    <property type="molecule type" value="Genomic_DNA"/>
</dbReference>
<evidence type="ECO:0000256" key="2">
    <source>
        <dbReference type="ARBA" id="ARBA00009137"/>
    </source>
</evidence>
<dbReference type="InterPro" id="IPR003445">
    <property type="entry name" value="Cat_transpt"/>
</dbReference>
<dbReference type="OrthoDB" id="9810952at2"/>
<dbReference type="InterPro" id="IPR004772">
    <property type="entry name" value="TrkH"/>
</dbReference>
<comment type="subcellular location">
    <subcellularLocation>
        <location evidence="1">Cell inner membrane</location>
        <topology evidence="1">Multi-pass membrane protein</topology>
    </subcellularLocation>
</comment>
<keyword evidence="12" id="KW-0479">Metal-binding</keyword>
<evidence type="ECO:0000313" key="15">
    <source>
        <dbReference type="Proteomes" id="UP000190395"/>
    </source>
</evidence>
<dbReference type="GO" id="GO:0046872">
    <property type="term" value="F:metal ion binding"/>
    <property type="evidence" value="ECO:0007669"/>
    <property type="project" value="UniProtKB-KW"/>
</dbReference>
<sequence>MQTVFVFVRIFAIILSIIGTSFLLPIGTALAFGEYEVILPFLIPMVVAWIFGSAFYFGGKKVPVKFGTRAIFVFVSFAWVAISFYGAIPLFAGGWISDFSSAVFESVSGFTTTGATVLKDVEILPRAVNLWRMEMHWLGGMGIIALTTAVLPLLGVGGFALVKAESTGPEKGKITPKMANTAKALWGIYFALTVIQTVILMFCGMDFVDALSHSFSTLGTGGFSSKNASIAGFNSLSTEIVCTVFMFLAGVNFSLYFYVITGKFSELKNNSEFKAYVGIFGIVVLCLAFSLVKFYGGFGKALRYASFQVATIMSTTGFATADFMKWPAASQFFIFILFFIGGCSGSTSGGIKVIRWVILAKKARVEMLKMIHPHGVFSVRVNGSPGREDLVLNIAPFVFLYFCLAFISTFAGTLGGLSVFESFTASFSMLGNIGPAFGPFMEYNWIPSFLKWIFSFMMIAGRLEIYNLIILFTKDFWKN</sequence>
<comment type="similarity">
    <text evidence="2">Belongs to the TrkH potassium transport family.</text>
</comment>
<dbReference type="PANTHER" id="PTHR32024:SF2">
    <property type="entry name" value="TRK SYSTEM POTASSIUM UPTAKE PROTEIN TRKG-RELATED"/>
    <property type="match status" value="1"/>
</dbReference>
<dbReference type="RefSeq" id="WP_078931579.1">
    <property type="nucleotide sequence ID" value="NZ_FUXC01000012.1"/>
</dbReference>
<dbReference type="AlphaFoldDB" id="A0A1T4Q5F0"/>
<keyword evidence="8 12" id="KW-0630">Potassium</keyword>
<dbReference type="GO" id="GO:0015379">
    <property type="term" value="F:potassium:chloride symporter activity"/>
    <property type="evidence" value="ECO:0007669"/>
    <property type="project" value="InterPro"/>
</dbReference>
<keyword evidence="10" id="KW-0406">Ion transport</keyword>
<feature type="binding site" evidence="12">
    <location>
        <position position="432"/>
    </location>
    <ligand>
        <name>K(+)</name>
        <dbReference type="ChEBI" id="CHEBI:29103"/>
    </ligand>
</feature>
<feature type="binding site" evidence="12">
    <location>
        <position position="221"/>
    </location>
    <ligand>
        <name>K(+)</name>
        <dbReference type="ChEBI" id="CHEBI:29103"/>
    </ligand>
</feature>
<evidence type="ECO:0000256" key="1">
    <source>
        <dbReference type="ARBA" id="ARBA00004429"/>
    </source>
</evidence>
<feature type="transmembrane region" description="Helical" evidence="13">
    <location>
        <begin position="449"/>
        <end position="472"/>
    </location>
</feature>
<keyword evidence="7 13" id="KW-0812">Transmembrane</keyword>
<dbReference type="Pfam" id="PF02386">
    <property type="entry name" value="TrkH"/>
    <property type="match status" value="2"/>
</dbReference>
<feature type="binding site" evidence="12">
    <location>
        <position position="316"/>
    </location>
    <ligand>
        <name>K(+)</name>
        <dbReference type="ChEBI" id="CHEBI:29103"/>
    </ligand>
</feature>
<keyword evidence="9 13" id="KW-1133">Transmembrane helix</keyword>
<protein>
    <submittedName>
        <fullName evidence="14">Trk system potassium uptake protein TrkH</fullName>
    </submittedName>
</protein>
<feature type="transmembrane region" description="Helical" evidence="13">
    <location>
        <begin position="38"/>
        <end position="58"/>
    </location>
</feature>
<evidence type="ECO:0000256" key="11">
    <source>
        <dbReference type="ARBA" id="ARBA00023136"/>
    </source>
</evidence>
<feature type="binding site" evidence="12">
    <location>
        <position position="113"/>
    </location>
    <ligand>
        <name>K(+)</name>
        <dbReference type="ChEBI" id="CHEBI:29103"/>
    </ligand>
</feature>
<feature type="transmembrane region" description="Helical" evidence="13">
    <location>
        <begin position="273"/>
        <end position="295"/>
    </location>
</feature>
<feature type="transmembrane region" description="Helical" evidence="13">
    <location>
        <begin position="137"/>
        <end position="162"/>
    </location>
</feature>